<protein>
    <submittedName>
        <fullName evidence="2">Oxygenase MpaB family protein</fullName>
        <ecNumber evidence="2">1.-.-.-</ecNumber>
    </submittedName>
</protein>
<dbReference type="PANTHER" id="PTHR36151">
    <property type="entry name" value="BLR2777 PROTEIN"/>
    <property type="match status" value="1"/>
</dbReference>
<evidence type="ECO:0000313" key="2">
    <source>
        <dbReference type="EMBL" id="MFB9558230.1"/>
    </source>
</evidence>
<sequence length="300" mass="32252">MPWLVPFSGALRKRAGEALLHRVAGPTAHQKRVRIHGTPGPRWFGPGRPVRVVHADASMYVGGLAALLLQSLHPVAMAAVAAHSGFRGDPWGRLQRTSTFLATTTFGTAEDAEQAVGRVRAVHDVVHGRTPEGVPYRASDPRLLAWVHAAEAHCFLEAHQRYGRAPLDAAGADGYVADMARVARRLGVTDPPESRAALAAVLSAYRPGLRATTASRDTARFLLAHPPLPWPARLPYAFLSAAAVDLLPAWARPLLDLPYTTRLLLPLARPGGHAVVAAIRWVTPPLPRGSGAAEERPDRQ</sequence>
<dbReference type="EMBL" id="JBHMCT010000020">
    <property type="protein sequence ID" value="MFB9558230.1"/>
    <property type="molecule type" value="Genomic_DNA"/>
</dbReference>
<dbReference type="EC" id="1.-.-.-" evidence="2"/>
<dbReference type="PANTHER" id="PTHR36151:SF3">
    <property type="entry name" value="ER-BOUND OXYGENASE MPAB_MPAB'_RUBBER OXYGENASE CATALYTIC DOMAIN-CONTAINING PROTEIN"/>
    <property type="match status" value="1"/>
</dbReference>
<dbReference type="GO" id="GO:0016491">
    <property type="term" value="F:oxidoreductase activity"/>
    <property type="evidence" value="ECO:0007669"/>
    <property type="project" value="UniProtKB-KW"/>
</dbReference>
<dbReference type="InterPro" id="IPR018713">
    <property type="entry name" value="MPAB/Lcp_cat_dom"/>
</dbReference>
<proteinExistence type="predicted"/>
<evidence type="ECO:0000259" key="1">
    <source>
        <dbReference type="Pfam" id="PF09995"/>
    </source>
</evidence>
<comment type="caution">
    <text evidence="2">The sequence shown here is derived from an EMBL/GenBank/DDBJ whole genome shotgun (WGS) entry which is preliminary data.</text>
</comment>
<feature type="domain" description="ER-bound oxygenase mpaB/mpaB'/Rubber oxygenase catalytic" evidence="1">
    <location>
        <begin position="53"/>
        <end position="275"/>
    </location>
</feature>
<gene>
    <name evidence="2" type="ORF">ACFFTP_29095</name>
</gene>
<organism evidence="2 3">
    <name type="scientific">Streptomyces roseoviridis</name>
    <dbReference type="NCBI Taxonomy" id="67361"/>
    <lineage>
        <taxon>Bacteria</taxon>
        <taxon>Bacillati</taxon>
        <taxon>Actinomycetota</taxon>
        <taxon>Actinomycetes</taxon>
        <taxon>Kitasatosporales</taxon>
        <taxon>Streptomycetaceae</taxon>
        <taxon>Streptomyces</taxon>
    </lineage>
</organism>
<reference evidence="2 3" key="1">
    <citation type="submission" date="2024-09" db="EMBL/GenBank/DDBJ databases">
        <authorList>
            <person name="Sun Q."/>
            <person name="Mori K."/>
        </authorList>
    </citation>
    <scope>NUCLEOTIDE SEQUENCE [LARGE SCALE GENOMIC DNA]</scope>
    <source>
        <strain evidence="2 3">JCM 4414</strain>
    </source>
</reference>
<accession>A0ABV5QXI7</accession>
<dbReference type="RefSeq" id="WP_345483748.1">
    <property type="nucleotide sequence ID" value="NZ_BAAAWU010000001.1"/>
</dbReference>
<dbReference type="Proteomes" id="UP001589716">
    <property type="component" value="Unassembled WGS sequence"/>
</dbReference>
<name>A0ABV5QXI7_9ACTN</name>
<evidence type="ECO:0000313" key="3">
    <source>
        <dbReference type="Proteomes" id="UP001589716"/>
    </source>
</evidence>
<dbReference type="Pfam" id="PF09995">
    <property type="entry name" value="MPAB_Lcp_cat"/>
    <property type="match status" value="1"/>
</dbReference>
<keyword evidence="3" id="KW-1185">Reference proteome</keyword>
<keyword evidence="2" id="KW-0560">Oxidoreductase</keyword>